<organism evidence="3 4">
    <name type="scientific">Datura stramonium</name>
    <name type="common">Jimsonweed</name>
    <name type="synonym">Common thornapple</name>
    <dbReference type="NCBI Taxonomy" id="4076"/>
    <lineage>
        <taxon>Eukaryota</taxon>
        <taxon>Viridiplantae</taxon>
        <taxon>Streptophyta</taxon>
        <taxon>Embryophyta</taxon>
        <taxon>Tracheophyta</taxon>
        <taxon>Spermatophyta</taxon>
        <taxon>Magnoliopsida</taxon>
        <taxon>eudicotyledons</taxon>
        <taxon>Gunneridae</taxon>
        <taxon>Pentapetalae</taxon>
        <taxon>asterids</taxon>
        <taxon>lamiids</taxon>
        <taxon>Solanales</taxon>
        <taxon>Solanaceae</taxon>
        <taxon>Solanoideae</taxon>
        <taxon>Datureae</taxon>
        <taxon>Datura</taxon>
    </lineage>
</organism>
<gene>
    <name evidence="3" type="ORF">HAX54_004107</name>
</gene>
<feature type="compositionally biased region" description="Polar residues" evidence="1">
    <location>
        <begin position="236"/>
        <end position="245"/>
    </location>
</feature>
<reference evidence="3 4" key="1">
    <citation type="journal article" date="2021" name="BMC Genomics">
        <title>Datura genome reveals duplications of psychoactive alkaloid biosynthetic genes and high mutation rate following tissue culture.</title>
        <authorList>
            <person name="Rajewski A."/>
            <person name="Carter-House D."/>
            <person name="Stajich J."/>
            <person name="Litt A."/>
        </authorList>
    </citation>
    <scope>NUCLEOTIDE SEQUENCE [LARGE SCALE GENOMIC DNA]</scope>
    <source>
        <strain evidence="3">AR-01</strain>
    </source>
</reference>
<feature type="compositionally biased region" description="Acidic residues" evidence="1">
    <location>
        <begin position="246"/>
        <end position="260"/>
    </location>
</feature>
<name>A0ABS8WUP3_DATST</name>
<feature type="compositionally biased region" description="Acidic residues" evidence="1">
    <location>
        <begin position="280"/>
        <end position="291"/>
    </location>
</feature>
<evidence type="ECO:0000256" key="1">
    <source>
        <dbReference type="SAM" id="MobiDB-lite"/>
    </source>
</evidence>
<evidence type="ECO:0000313" key="3">
    <source>
        <dbReference type="EMBL" id="MCE3215923.1"/>
    </source>
</evidence>
<evidence type="ECO:0000256" key="2">
    <source>
        <dbReference type="SAM" id="Phobius"/>
    </source>
</evidence>
<feature type="transmembrane region" description="Helical" evidence="2">
    <location>
        <begin position="95"/>
        <end position="115"/>
    </location>
</feature>
<keyword evidence="4" id="KW-1185">Reference proteome</keyword>
<feature type="compositionally biased region" description="Polar residues" evidence="1">
    <location>
        <begin position="266"/>
        <end position="279"/>
    </location>
</feature>
<proteinExistence type="predicted"/>
<sequence>MKLDVKKRQISINSFLNDPESDEISSCIDKSHSKGISLTRPQGWFCLAVLLNPRFNSKPSVRAYRNGLTKFAHVLVRWHQNGRCYRFGLHLNKKAIYTINFLIVLIYVLISSSWIRFMKVSPFYSSKLSLAEKEKKGRKTHLHRVKWGKSEDEIWTKGKKVDNGRTKFSPRTCDDSESDPDVVFIGEEAAVTTGSGSGPTNHDDVFIEEEAAVTLGSGSRPADTVLFSLGRRMNQIPGSWSGNSTDESESEASSEEDNDDSKDKNYQVSESSNSSQFDDITSDFDDRESRK</sequence>
<dbReference type="EMBL" id="JACEIK010011854">
    <property type="protein sequence ID" value="MCE3215923.1"/>
    <property type="molecule type" value="Genomic_DNA"/>
</dbReference>
<keyword evidence="2" id="KW-1133">Transmembrane helix</keyword>
<comment type="caution">
    <text evidence="3">The sequence shown here is derived from an EMBL/GenBank/DDBJ whole genome shotgun (WGS) entry which is preliminary data.</text>
</comment>
<protein>
    <submittedName>
        <fullName evidence="3">Uncharacterized protein</fullName>
    </submittedName>
</protein>
<feature type="region of interest" description="Disordered" evidence="1">
    <location>
        <begin position="234"/>
        <end position="291"/>
    </location>
</feature>
<dbReference type="Proteomes" id="UP000823775">
    <property type="component" value="Unassembled WGS sequence"/>
</dbReference>
<evidence type="ECO:0000313" key="4">
    <source>
        <dbReference type="Proteomes" id="UP000823775"/>
    </source>
</evidence>
<keyword evidence="2" id="KW-0472">Membrane</keyword>
<accession>A0ABS8WUP3</accession>
<keyword evidence="2" id="KW-0812">Transmembrane</keyword>